<evidence type="ECO:0000256" key="5">
    <source>
        <dbReference type="ARBA" id="ARBA00022777"/>
    </source>
</evidence>
<evidence type="ECO:0000313" key="12">
    <source>
        <dbReference type="EMBL" id="THD22683.1"/>
    </source>
</evidence>
<feature type="compositionally biased region" description="Polar residues" evidence="9">
    <location>
        <begin position="1047"/>
        <end position="1063"/>
    </location>
</feature>
<evidence type="ECO:0000259" key="10">
    <source>
        <dbReference type="PROSITE" id="PS50011"/>
    </source>
</evidence>
<dbReference type="SUPFAM" id="SSF50044">
    <property type="entry name" value="SH3-domain"/>
    <property type="match status" value="1"/>
</dbReference>
<dbReference type="PROSITE" id="PS50108">
    <property type="entry name" value="CRIB"/>
    <property type="match status" value="1"/>
</dbReference>
<dbReference type="PANTHER" id="PTHR44329:SF288">
    <property type="entry name" value="MITOGEN-ACTIVATED PROTEIN KINASE KINASE KINASE 20"/>
    <property type="match status" value="1"/>
</dbReference>
<dbReference type="Gene3D" id="2.30.30.40">
    <property type="entry name" value="SH3 Domains"/>
    <property type="match status" value="1"/>
</dbReference>
<reference evidence="12" key="1">
    <citation type="submission" date="2019-03" db="EMBL/GenBank/DDBJ databases">
        <title>Improved annotation for the trematode Fasciola hepatica.</title>
        <authorList>
            <person name="Choi Y.-J."/>
            <person name="Martin J."/>
            <person name="Mitreva M."/>
        </authorList>
    </citation>
    <scope>NUCLEOTIDE SEQUENCE [LARGE SCALE GENOMIC DNA]</scope>
</reference>
<dbReference type="GO" id="GO:0005524">
    <property type="term" value="F:ATP binding"/>
    <property type="evidence" value="ECO:0007669"/>
    <property type="project" value="UniProtKB-UniRule"/>
</dbReference>
<keyword evidence="5 12" id="KW-0418">Kinase</keyword>
<feature type="compositionally biased region" description="Polar residues" evidence="9">
    <location>
        <begin position="800"/>
        <end position="814"/>
    </location>
</feature>
<feature type="binding site" evidence="7">
    <location>
        <position position="185"/>
    </location>
    <ligand>
        <name>ATP</name>
        <dbReference type="ChEBI" id="CHEBI:30616"/>
    </ligand>
</feature>
<dbReference type="GO" id="GO:0004674">
    <property type="term" value="F:protein serine/threonine kinase activity"/>
    <property type="evidence" value="ECO:0007669"/>
    <property type="project" value="UniProtKB-KW"/>
</dbReference>
<feature type="region of interest" description="Disordered" evidence="9">
    <location>
        <begin position="1518"/>
        <end position="1545"/>
    </location>
</feature>
<dbReference type="InterPro" id="IPR051681">
    <property type="entry name" value="Ser/Thr_Kinases-Pseudokinases"/>
</dbReference>
<dbReference type="InterPro" id="IPR001245">
    <property type="entry name" value="Ser-Thr/Tyr_kinase_cat_dom"/>
</dbReference>
<evidence type="ECO:0000256" key="4">
    <source>
        <dbReference type="ARBA" id="ARBA00022741"/>
    </source>
</evidence>
<dbReference type="SMART" id="SM00220">
    <property type="entry name" value="S_TKc"/>
    <property type="match status" value="1"/>
</dbReference>
<comment type="similarity">
    <text evidence="1">Belongs to the protein kinase superfamily. STE Ser/Thr protein kinase family. MAP kinase kinase kinase subfamily.</text>
</comment>
<feature type="compositionally biased region" description="Polar residues" evidence="9">
    <location>
        <begin position="709"/>
        <end position="727"/>
    </location>
</feature>
<feature type="region of interest" description="Disordered" evidence="9">
    <location>
        <begin position="1239"/>
        <end position="1325"/>
    </location>
</feature>
<keyword evidence="8" id="KW-0175">Coiled coil</keyword>
<evidence type="ECO:0000256" key="7">
    <source>
        <dbReference type="PROSITE-ProRule" id="PRU10141"/>
    </source>
</evidence>
<keyword evidence="2" id="KW-0723">Serine/threonine-protein kinase</keyword>
<dbReference type="PROSITE" id="PS00107">
    <property type="entry name" value="PROTEIN_KINASE_ATP"/>
    <property type="match status" value="1"/>
</dbReference>
<dbReference type="PROSITE" id="PS50011">
    <property type="entry name" value="PROTEIN_KINASE_DOM"/>
    <property type="match status" value="1"/>
</dbReference>
<dbReference type="InterPro" id="IPR017441">
    <property type="entry name" value="Protein_kinase_ATP_BS"/>
</dbReference>
<feature type="compositionally biased region" description="Polar residues" evidence="9">
    <location>
        <begin position="1195"/>
        <end position="1209"/>
    </location>
</feature>
<accession>A0A4E0R4L3</accession>
<dbReference type="InterPro" id="IPR008271">
    <property type="entry name" value="Ser/Thr_kinase_AS"/>
</dbReference>
<organism evidence="12 13">
    <name type="scientific">Fasciola hepatica</name>
    <name type="common">Liver fluke</name>
    <dbReference type="NCBI Taxonomy" id="6192"/>
    <lineage>
        <taxon>Eukaryota</taxon>
        <taxon>Metazoa</taxon>
        <taxon>Spiralia</taxon>
        <taxon>Lophotrochozoa</taxon>
        <taxon>Platyhelminthes</taxon>
        <taxon>Trematoda</taxon>
        <taxon>Digenea</taxon>
        <taxon>Plagiorchiida</taxon>
        <taxon>Echinostomata</taxon>
        <taxon>Echinostomatoidea</taxon>
        <taxon>Fasciolidae</taxon>
        <taxon>Fasciola</taxon>
    </lineage>
</organism>
<evidence type="ECO:0000256" key="1">
    <source>
        <dbReference type="ARBA" id="ARBA00006529"/>
    </source>
</evidence>
<dbReference type="InterPro" id="IPR000095">
    <property type="entry name" value="CRIB_dom"/>
</dbReference>
<evidence type="ECO:0000256" key="2">
    <source>
        <dbReference type="ARBA" id="ARBA00022527"/>
    </source>
</evidence>
<feature type="compositionally biased region" description="Polar residues" evidence="9">
    <location>
        <begin position="104"/>
        <end position="118"/>
    </location>
</feature>
<dbReference type="SUPFAM" id="SSF56112">
    <property type="entry name" value="Protein kinase-like (PK-like)"/>
    <property type="match status" value="1"/>
</dbReference>
<feature type="compositionally biased region" description="Polar residues" evidence="9">
    <location>
        <begin position="1603"/>
        <end position="1623"/>
    </location>
</feature>
<evidence type="ECO:0000313" key="13">
    <source>
        <dbReference type="Proteomes" id="UP000230066"/>
    </source>
</evidence>
<feature type="compositionally biased region" description="Basic residues" evidence="9">
    <location>
        <begin position="1066"/>
        <end position="1078"/>
    </location>
</feature>
<feature type="compositionally biased region" description="Basic and acidic residues" evidence="9">
    <location>
        <begin position="728"/>
        <end position="741"/>
    </location>
</feature>
<name>A0A4E0R4L3_FASHE</name>
<dbReference type="InterPro" id="IPR036028">
    <property type="entry name" value="SH3-like_dom_sf"/>
</dbReference>
<dbReference type="InterPro" id="IPR011009">
    <property type="entry name" value="Kinase-like_dom_sf"/>
</dbReference>
<evidence type="ECO:0000256" key="8">
    <source>
        <dbReference type="SAM" id="Coils"/>
    </source>
</evidence>
<feature type="compositionally biased region" description="Low complexity" evidence="9">
    <location>
        <begin position="568"/>
        <end position="580"/>
    </location>
</feature>
<dbReference type="Proteomes" id="UP000230066">
    <property type="component" value="Unassembled WGS sequence"/>
</dbReference>
<feature type="compositionally biased region" description="Polar residues" evidence="9">
    <location>
        <begin position="592"/>
        <end position="609"/>
    </location>
</feature>
<dbReference type="Gene3D" id="1.10.510.10">
    <property type="entry name" value="Transferase(Phosphotransferase) domain 1"/>
    <property type="match status" value="1"/>
</dbReference>
<keyword evidence="6 7" id="KW-0067">ATP-binding</keyword>
<feature type="region of interest" description="Disordered" evidence="9">
    <location>
        <begin position="1167"/>
        <end position="1223"/>
    </location>
</feature>
<keyword evidence="3" id="KW-0808">Transferase</keyword>
<dbReference type="PROSITE" id="PS00108">
    <property type="entry name" value="PROTEIN_KINASE_ST"/>
    <property type="match status" value="1"/>
</dbReference>
<feature type="compositionally biased region" description="Polar residues" evidence="9">
    <location>
        <begin position="1521"/>
        <end position="1545"/>
    </location>
</feature>
<feature type="region of interest" description="Disordered" evidence="9">
    <location>
        <begin position="709"/>
        <end position="763"/>
    </location>
</feature>
<dbReference type="EMBL" id="JXXN02002597">
    <property type="protein sequence ID" value="THD22683.1"/>
    <property type="molecule type" value="Genomic_DNA"/>
</dbReference>
<feature type="compositionally biased region" description="Basic and acidic residues" evidence="9">
    <location>
        <begin position="80"/>
        <end position="103"/>
    </location>
</feature>
<comment type="caution">
    <text evidence="12">The sequence shown here is derived from an EMBL/GenBank/DDBJ whole genome shotgun (WGS) entry which is preliminary data.</text>
</comment>
<keyword evidence="4 7" id="KW-0547">Nucleotide-binding</keyword>
<feature type="domain" description="Protein kinase" evidence="10">
    <location>
        <begin position="158"/>
        <end position="417"/>
    </location>
</feature>
<dbReference type="Gene3D" id="3.30.200.20">
    <property type="entry name" value="Phosphorylase Kinase, domain 1"/>
    <property type="match status" value="1"/>
</dbReference>
<feature type="region of interest" description="Disordered" evidence="9">
    <location>
        <begin position="1026"/>
        <end position="1098"/>
    </location>
</feature>
<dbReference type="PANTHER" id="PTHR44329">
    <property type="entry name" value="SERINE/THREONINE-PROTEIN KINASE TNNI3K-RELATED"/>
    <property type="match status" value="1"/>
</dbReference>
<evidence type="ECO:0000256" key="3">
    <source>
        <dbReference type="ARBA" id="ARBA00022679"/>
    </source>
</evidence>
<dbReference type="Pfam" id="PF07714">
    <property type="entry name" value="PK_Tyr_Ser-Thr"/>
    <property type="match status" value="1"/>
</dbReference>
<feature type="region of interest" description="Disordered" evidence="9">
    <location>
        <begin position="80"/>
        <end position="118"/>
    </location>
</feature>
<protein>
    <submittedName>
        <fullName evidence="12">Mitogen-activated protein kinase kinase kinase 9</fullName>
    </submittedName>
</protein>
<dbReference type="InterPro" id="IPR000719">
    <property type="entry name" value="Prot_kinase_dom"/>
</dbReference>
<evidence type="ECO:0000259" key="11">
    <source>
        <dbReference type="PROSITE" id="PS50108"/>
    </source>
</evidence>
<feature type="domain" description="CRIB" evidence="11">
    <location>
        <begin position="633"/>
        <end position="646"/>
    </location>
</feature>
<feature type="region of interest" description="Disordered" evidence="9">
    <location>
        <begin position="560"/>
        <end position="609"/>
    </location>
</feature>
<feature type="compositionally biased region" description="Polar residues" evidence="9">
    <location>
        <begin position="1244"/>
        <end position="1255"/>
    </location>
</feature>
<feature type="region of interest" description="Disordered" evidence="9">
    <location>
        <begin position="1598"/>
        <end position="1630"/>
    </location>
</feature>
<evidence type="ECO:0000256" key="9">
    <source>
        <dbReference type="SAM" id="MobiDB-lite"/>
    </source>
</evidence>
<evidence type="ECO:0000256" key="6">
    <source>
        <dbReference type="ARBA" id="ARBA00022840"/>
    </source>
</evidence>
<feature type="region of interest" description="Disordered" evidence="9">
    <location>
        <begin position="800"/>
        <end position="832"/>
    </location>
</feature>
<sequence length="1638" mass="178632">MWLIFLQVLSNDYRHSGGEGWWVGEEPNTGRIGVFPGTYVALLSHRKLIPLDDNKLPDPLRGFSSSNSFEQAVLVEHAKQQVEEKETHKQGIEEMDTENEKLENSSNRTTPKMTNPALDSTATEVSLGNDSSEAPKVVLRKGIKNAVFQVKTIPSSEIVQKQFIGSGAFGTVYHGLWGERDVALKVLNLPTSQVDKEASHLCRLSHDNVIQFFGVCELTDQNSPALVMEFAFGGPLNAVLRHHPVLSPCTLLAWSIQVATGMAYLHTDAKLVHRDLKSANILIREPITRPYREEELRHCTLVITDFGMACRSSDLVPQQSKLGTVAYAAPEVCRQAGFSFKSDVWSYGVVLWELLTLELPFRTMEQPRLMYIIAMYNYTLHIPSDVPEMFAQLLRDCWSPEPDNRPSFEDIIGRLELAGYCNFTSMDADELSHIQAGWRNSIQAHHQAEQESAAATLSSSMTRSQLAVMEEDLVVQMERLRHERESLDRERRHLAERAHQIDLMEESYHRMVGTMGKQFMLLAVLAANQLKKMPCQPYPKPPPPRKRPFMLGLFRRWGSTGEANTQKSNTSVSSNNTSVSGPSTKDFRKASVGSQRQTGNASSPALTLSSESLVSQSTVAGRRGCSRGGIPLISPPVNMKHVVHIDHDWLAGGTLNETSSISMFPAMTGHFPDSQPDILNTSRRPPHAVRFPILSPDCFQPHHTTACSCTSGRSPNASSAVLANNKSPAEERKSTLDRPVRLWDTTSAPTTDKSVRQDGSLPRMLRKTGAQSTIGFTDSTDILTLTSSLSVGSSNFFLHKPQSASSPTDSIATTDSRHPDHPRRFNSVTTNSNDLSDNCHGHPGSCHCSSPTDLPLDGSNSTNSSPLDGRKCFISRPESREPAVNNSPRVWNDLNLPSSQCSCSRCPHCTWTHASEPIQLTSQPLVASCNAHSQSRLDLFHLLCSAYPLENLPRTDCPQSTSDGDRNPVDMSPCGSSVEQALWSAFQLAASLSCMTGSSVNGFGGSSSDGSRLDGITRLDDIMHHASVGHKRPRSNESGASEPVTRIGSSSATANGRGSSSVARSRFGRSKHFKRWKGRPKDSVEHTGQTAGGCKTGIPLIDSRRRFQSADRWGSFQPGVAMPSVCCTCRGMATLPELIGECIARQAEFGDPHSPFLGMLAGSGRRPTASANHLGRVATRTLTDPTALDKAADVSNCNRPDLTETQTGDATPPHYHPHTFSAATDHGWGRASFDVLPRHFPASSGPNKSMTSLPSTRYDRSPISIAPHASVDSRRSNRSILLGGAAEDSDSEEPVSAYVPSPGRPRLQSAEQTSSRSRPVDFSSQPALTFTSYNPVAVSRDAYLKATKDGYLNRTTTITDTLGASDEIPPDYIPDEQKADTFSASFRSYYNPGFYVPSGDAVEGVAVPSPATLNPTEVEEFLRQSARLPVCPTACHSGVGETGTSNLNRADDDGEEAESDICAYHQCLSHLLLEEEGDGVTLVPMDQWGPRAADEVEADEDAGDDEVIVVVPPAVPPRSANRIQLKSPTKSRFQQQNLPDSICTVGSSPRRIVQRSPAMRETKRPEFMVLMRNNSGPETPSTTTATSRSQFAEFSDAYHGQRARTNGNSSTSEGHSNNGTGRTASPCGPFVSMDSAFL</sequence>
<proteinExistence type="inferred from homology"/>
<gene>
    <name evidence="12" type="ORF">D915_006472</name>
</gene>
<feature type="coiled-coil region" evidence="8">
    <location>
        <begin position="470"/>
        <end position="497"/>
    </location>
</feature>
<keyword evidence="13" id="KW-1185">Reference proteome</keyword>
<feature type="compositionally biased region" description="Polar residues" evidence="9">
    <location>
        <begin position="1309"/>
        <end position="1325"/>
    </location>
</feature>